<evidence type="ECO:0000256" key="1">
    <source>
        <dbReference type="ARBA" id="ARBA00001362"/>
    </source>
</evidence>
<evidence type="ECO:0000256" key="8">
    <source>
        <dbReference type="ARBA" id="ARBA00023316"/>
    </source>
</evidence>
<comment type="function">
    <text evidence="9 10">Catalyzes hydrolysis of the D-alanyl-D-alanine dipeptide.</text>
</comment>
<proteinExistence type="inferred from homology"/>
<feature type="binding site" evidence="9">
    <location>
        <position position="134"/>
    </location>
    <ligand>
        <name>Zn(2+)</name>
        <dbReference type="ChEBI" id="CHEBI:29105"/>
        <note>catalytic</note>
    </ligand>
</feature>
<sequence>MKIWNEIPIEENKEKLIAIPSCFKFINPHPYYDLGAPYNEKKSIWRLREEVVKRLIKVNDFLKLKNNSLSLLIYDSWRPIEVQKFMFNRAFILECERLDIDASEKDMERYPIVKKNVEKFWAYPSFDERCPPPHSTGGALDITLADMYGNIIYMGSNIDQMDDKSKPDFYNNIDNEDAIIWNDRRKLLKEIMIKFEFAQHPNEWWHFSYGDQLWAWKNRKPNALYGKI</sequence>
<evidence type="ECO:0000256" key="3">
    <source>
        <dbReference type="ARBA" id="ARBA00022723"/>
    </source>
</evidence>
<dbReference type="InterPro" id="IPR000755">
    <property type="entry name" value="A_A_dipeptidase"/>
</dbReference>
<dbReference type="KEGG" id="pmm:PMM0757"/>
<dbReference type="PANTHER" id="PTHR43126:SF2">
    <property type="entry name" value="D-ALANYL-D-ALANINE DIPEPTIDASE"/>
    <property type="match status" value="1"/>
</dbReference>
<evidence type="ECO:0000313" key="12">
    <source>
        <dbReference type="Proteomes" id="UP000001026"/>
    </source>
</evidence>
<accession>Q7V1U8</accession>
<keyword evidence="7 9" id="KW-0482">Metalloprotease</keyword>
<keyword evidence="2 9" id="KW-0645">Protease</keyword>
<dbReference type="GO" id="GO:0008270">
    <property type="term" value="F:zinc ion binding"/>
    <property type="evidence" value="ECO:0007669"/>
    <property type="project" value="UniProtKB-UniRule"/>
</dbReference>
<dbReference type="Proteomes" id="UP000001026">
    <property type="component" value="Chromosome"/>
</dbReference>
<dbReference type="PANTHER" id="PTHR43126">
    <property type="entry name" value="D-ALANYL-D-ALANINE DIPEPTIDASE"/>
    <property type="match status" value="1"/>
</dbReference>
<dbReference type="InterPro" id="IPR009045">
    <property type="entry name" value="Zn_M74/Hedgehog-like"/>
</dbReference>
<evidence type="ECO:0000256" key="10">
    <source>
        <dbReference type="PIRNR" id="PIRNR026671"/>
    </source>
</evidence>
<evidence type="ECO:0000256" key="5">
    <source>
        <dbReference type="ARBA" id="ARBA00022833"/>
    </source>
</evidence>
<gene>
    <name evidence="11" type="ordered locus">PMM0757</name>
</gene>
<dbReference type="PIRSF" id="PIRSF026671">
    <property type="entry name" value="AA_dipeptidase"/>
    <property type="match status" value="1"/>
</dbReference>
<evidence type="ECO:0000256" key="6">
    <source>
        <dbReference type="ARBA" id="ARBA00022997"/>
    </source>
</evidence>
<keyword evidence="3 9" id="KW-0479">Metal-binding</keyword>
<dbReference type="GO" id="GO:0008237">
    <property type="term" value="F:metallopeptidase activity"/>
    <property type="evidence" value="ECO:0007669"/>
    <property type="project" value="UniProtKB-KW"/>
</dbReference>
<evidence type="ECO:0000256" key="2">
    <source>
        <dbReference type="ARBA" id="ARBA00022670"/>
    </source>
</evidence>
<evidence type="ECO:0000256" key="9">
    <source>
        <dbReference type="HAMAP-Rule" id="MF_01924"/>
    </source>
</evidence>
<dbReference type="EC" id="3.4.13.22" evidence="9 10"/>
<dbReference type="RefSeq" id="WP_011132391.1">
    <property type="nucleotide sequence ID" value="NC_005072.1"/>
</dbReference>
<protein>
    <recommendedName>
        <fullName evidence="9 10">D-alanyl-D-alanine dipeptidase</fullName>
        <shortName evidence="9 10">D-Ala-D-Ala dipeptidase</shortName>
        <ecNumber evidence="9 10">3.4.13.22</ecNumber>
    </recommendedName>
</protein>
<keyword evidence="5 9" id="KW-0862">Zinc</keyword>
<feature type="binding site" evidence="9">
    <location>
        <position position="206"/>
    </location>
    <ligand>
        <name>Zn(2+)</name>
        <dbReference type="ChEBI" id="CHEBI:29105"/>
        <note>catalytic</note>
    </ligand>
</feature>
<dbReference type="HOGENOM" id="CLU_060744_2_2_3"/>
<dbReference type="AlphaFoldDB" id="Q7V1U8"/>
<feature type="binding site" evidence="9">
    <location>
        <position position="141"/>
    </location>
    <ligand>
        <name>Zn(2+)</name>
        <dbReference type="ChEBI" id="CHEBI:29105"/>
        <note>catalytic</note>
    </ligand>
</feature>
<evidence type="ECO:0000256" key="4">
    <source>
        <dbReference type="ARBA" id="ARBA00022801"/>
    </source>
</evidence>
<comment type="catalytic activity">
    <reaction evidence="1 9 10">
        <text>D-alanyl-D-alanine + H2O = 2 D-alanine</text>
        <dbReference type="Rhea" id="RHEA:20661"/>
        <dbReference type="ChEBI" id="CHEBI:15377"/>
        <dbReference type="ChEBI" id="CHEBI:57416"/>
        <dbReference type="ChEBI" id="CHEBI:57822"/>
        <dbReference type="EC" id="3.4.13.22"/>
    </reaction>
</comment>
<dbReference type="HAMAP" id="MF_01924">
    <property type="entry name" value="A_A_dipeptidase"/>
    <property type="match status" value="1"/>
</dbReference>
<organism evidence="11 12">
    <name type="scientific">Prochlorococcus marinus subsp. pastoris (strain CCMP1986 / NIES-2087 / MED4)</name>
    <dbReference type="NCBI Taxonomy" id="59919"/>
    <lineage>
        <taxon>Bacteria</taxon>
        <taxon>Bacillati</taxon>
        <taxon>Cyanobacteriota</taxon>
        <taxon>Cyanophyceae</taxon>
        <taxon>Synechococcales</taxon>
        <taxon>Prochlorococcaceae</taxon>
        <taxon>Prochlorococcus</taxon>
    </lineage>
</organism>
<feature type="site" description="Transition state stabilizer" evidence="9">
    <location>
        <position position="78"/>
    </location>
</feature>
<dbReference type="GO" id="GO:0071555">
    <property type="term" value="P:cell wall organization"/>
    <property type="evidence" value="ECO:0007669"/>
    <property type="project" value="UniProtKB-KW"/>
</dbReference>
<feature type="active site" description="Proton donor/acceptor" evidence="9">
    <location>
        <position position="203"/>
    </location>
</feature>
<dbReference type="eggNOG" id="COG2173">
    <property type="taxonomic scope" value="Bacteria"/>
</dbReference>
<comment type="cofactor">
    <cofactor evidence="9">
        <name>Zn(2+)</name>
        <dbReference type="ChEBI" id="CHEBI:29105"/>
    </cofactor>
    <text evidence="9">Binds 1 zinc ion per subunit.</text>
</comment>
<dbReference type="Pfam" id="PF01427">
    <property type="entry name" value="Peptidase_M15"/>
    <property type="match status" value="1"/>
</dbReference>
<dbReference type="SUPFAM" id="SSF55166">
    <property type="entry name" value="Hedgehog/DD-peptidase"/>
    <property type="match status" value="1"/>
</dbReference>
<keyword evidence="6 9" id="KW-0224">Dipeptidase</keyword>
<evidence type="ECO:0000256" key="7">
    <source>
        <dbReference type="ARBA" id="ARBA00023049"/>
    </source>
</evidence>
<dbReference type="OrthoDB" id="9801430at2"/>
<evidence type="ECO:0000313" key="11">
    <source>
        <dbReference type="EMBL" id="CAE19216.1"/>
    </source>
</evidence>
<keyword evidence="8 10" id="KW-0961">Cell wall biogenesis/degradation</keyword>
<dbReference type="STRING" id="59919.PMM0757"/>
<comment type="similarity">
    <text evidence="9 10">Belongs to the peptidase M15D family.</text>
</comment>
<dbReference type="GO" id="GO:0160237">
    <property type="term" value="F:D-Ala-D-Ala dipeptidase activity"/>
    <property type="evidence" value="ECO:0007669"/>
    <property type="project" value="UniProtKB-EC"/>
</dbReference>
<keyword evidence="4 9" id="KW-0378">Hydrolase</keyword>
<reference evidence="11 12" key="1">
    <citation type="journal article" date="2003" name="Nature">
        <title>Genome divergence in two Prochlorococcus ecotypes reflects oceanic niche differentiation.</title>
        <authorList>
            <person name="Rocap G."/>
            <person name="Larimer F.W."/>
            <person name="Lamerdin J.E."/>
            <person name="Malfatti S."/>
            <person name="Chain P."/>
            <person name="Ahlgren N.A."/>
            <person name="Arellano A."/>
            <person name="Coleman M."/>
            <person name="Hauser L."/>
            <person name="Hess W.R."/>
            <person name="Johnson Z.I."/>
            <person name="Land M.L."/>
            <person name="Lindell D."/>
            <person name="Post A.F."/>
            <person name="Regala W."/>
            <person name="Shah M."/>
            <person name="Shaw S.L."/>
            <person name="Steglich C."/>
            <person name="Sullivan M.B."/>
            <person name="Ting C.S."/>
            <person name="Tolonen A."/>
            <person name="Webb E.A."/>
            <person name="Zinser E.R."/>
            <person name="Chisholm S.W."/>
        </authorList>
    </citation>
    <scope>NUCLEOTIDE SEQUENCE [LARGE SCALE GENOMIC DNA]</scope>
    <source>
        <strain evidence="12">CCMP1986 / NIES-2087 / MED4</strain>
    </source>
</reference>
<dbReference type="GO" id="GO:0006508">
    <property type="term" value="P:proteolysis"/>
    <property type="evidence" value="ECO:0007669"/>
    <property type="project" value="UniProtKB-KW"/>
</dbReference>
<name>Q7V1U8_PROMP</name>
<dbReference type="EMBL" id="BX548174">
    <property type="protein sequence ID" value="CAE19216.1"/>
    <property type="molecule type" value="Genomic_DNA"/>
</dbReference>
<dbReference type="Gene3D" id="3.30.1380.10">
    <property type="match status" value="1"/>
</dbReference>